<keyword evidence="1" id="KW-0227">DNA damage</keyword>
<dbReference type="GO" id="GO:0000723">
    <property type="term" value="P:telomere maintenance"/>
    <property type="evidence" value="ECO:0007669"/>
    <property type="project" value="InterPro"/>
</dbReference>
<evidence type="ECO:0000259" key="3">
    <source>
        <dbReference type="Pfam" id="PF05970"/>
    </source>
</evidence>
<keyword evidence="1" id="KW-0547">Nucleotide-binding</keyword>
<keyword evidence="1" id="KW-0233">DNA recombination</keyword>
<comment type="similarity">
    <text evidence="1">Belongs to the helicase family.</text>
</comment>
<reference evidence="6" key="4">
    <citation type="submission" date="2019-03" db="UniProtKB">
        <authorList>
            <consortium name="EnsemblPlants"/>
        </authorList>
    </citation>
    <scope>IDENTIFICATION</scope>
</reference>
<reference evidence="6" key="5">
    <citation type="journal article" date="2021" name="G3 (Bethesda)">
        <title>Aegilops tauschii genome assembly Aet v5.0 features greater sequence contiguity and improved annotation.</title>
        <authorList>
            <person name="Wang L."/>
            <person name="Zhu T."/>
            <person name="Rodriguez J.C."/>
            <person name="Deal K.R."/>
            <person name="Dubcovsky J."/>
            <person name="McGuire P.E."/>
            <person name="Lux T."/>
            <person name="Spannagl M."/>
            <person name="Mayer K.F.X."/>
            <person name="Baldrich P."/>
            <person name="Meyers B.C."/>
            <person name="Huo N."/>
            <person name="Gu Y.Q."/>
            <person name="Zhou H."/>
            <person name="Devos K.M."/>
            <person name="Bennetzen J.L."/>
            <person name="Unver T."/>
            <person name="Budak H."/>
            <person name="Gulick P.J."/>
            <person name="Galiba G."/>
            <person name="Kalapos B."/>
            <person name="Nelson D.R."/>
            <person name="Li P."/>
            <person name="You F.M."/>
            <person name="Luo M.C."/>
            <person name="Dvorak J."/>
        </authorList>
    </citation>
    <scope>NUCLEOTIDE SEQUENCE [LARGE SCALE GENOMIC DNA]</scope>
    <source>
        <strain evidence="6">cv. AL8/78</strain>
    </source>
</reference>
<reference evidence="7" key="2">
    <citation type="journal article" date="2017" name="Nat. Plants">
        <title>The Aegilops tauschii genome reveals multiple impacts of transposons.</title>
        <authorList>
            <person name="Zhao G."/>
            <person name="Zou C."/>
            <person name="Li K."/>
            <person name="Wang K."/>
            <person name="Li T."/>
            <person name="Gao L."/>
            <person name="Zhang X."/>
            <person name="Wang H."/>
            <person name="Yang Z."/>
            <person name="Liu X."/>
            <person name="Jiang W."/>
            <person name="Mao L."/>
            <person name="Kong X."/>
            <person name="Jiao Y."/>
            <person name="Jia J."/>
        </authorList>
    </citation>
    <scope>NUCLEOTIDE SEQUENCE [LARGE SCALE GENOMIC DNA]</scope>
    <source>
        <strain evidence="7">cv. AL8/78</strain>
    </source>
</reference>
<keyword evidence="1" id="KW-0234">DNA repair</keyword>
<name>A0A453PU43_AEGTS</name>
<dbReference type="AlphaFoldDB" id="A0A453PU43"/>
<accession>A0A453PU43</accession>
<dbReference type="PANTHER" id="PTHR10492:SF92">
    <property type="entry name" value="ATP-DEPENDENT DNA HELICASE"/>
    <property type="match status" value="1"/>
</dbReference>
<dbReference type="GO" id="GO:0006281">
    <property type="term" value="P:DNA repair"/>
    <property type="evidence" value="ECO:0007669"/>
    <property type="project" value="UniProtKB-KW"/>
</dbReference>
<feature type="region of interest" description="Disordered" evidence="2">
    <location>
        <begin position="1"/>
        <end position="27"/>
    </location>
</feature>
<dbReference type="SUPFAM" id="SSF52540">
    <property type="entry name" value="P-loop containing nucleoside triphosphate hydrolases"/>
    <property type="match status" value="2"/>
</dbReference>
<comment type="catalytic activity">
    <reaction evidence="1">
        <text>ATP + H2O = ADP + phosphate + H(+)</text>
        <dbReference type="Rhea" id="RHEA:13065"/>
        <dbReference type="ChEBI" id="CHEBI:15377"/>
        <dbReference type="ChEBI" id="CHEBI:15378"/>
        <dbReference type="ChEBI" id="CHEBI:30616"/>
        <dbReference type="ChEBI" id="CHEBI:43474"/>
        <dbReference type="ChEBI" id="CHEBI:456216"/>
        <dbReference type="EC" id="5.6.2.3"/>
    </reaction>
</comment>
<comment type="cofactor">
    <cofactor evidence="1">
        <name>Mg(2+)</name>
        <dbReference type="ChEBI" id="CHEBI:18420"/>
    </cofactor>
</comment>
<protein>
    <recommendedName>
        <fullName evidence="1">ATP-dependent DNA helicase</fullName>
        <ecNumber evidence="1">5.6.2.3</ecNumber>
    </recommendedName>
</protein>
<dbReference type="InterPro" id="IPR025476">
    <property type="entry name" value="Helitron_helicase-like"/>
</dbReference>
<dbReference type="Gene3D" id="3.40.50.300">
    <property type="entry name" value="P-loop containing nucleotide triphosphate hydrolases"/>
    <property type="match status" value="1"/>
</dbReference>
<evidence type="ECO:0000313" key="7">
    <source>
        <dbReference type="Proteomes" id="UP000015105"/>
    </source>
</evidence>
<reference evidence="7" key="1">
    <citation type="journal article" date="2014" name="Science">
        <title>Ancient hybridizations among the ancestral genomes of bread wheat.</title>
        <authorList>
            <consortium name="International Wheat Genome Sequencing Consortium,"/>
            <person name="Marcussen T."/>
            <person name="Sandve S.R."/>
            <person name="Heier L."/>
            <person name="Spannagl M."/>
            <person name="Pfeifer M."/>
            <person name="Jakobsen K.S."/>
            <person name="Wulff B.B."/>
            <person name="Steuernagel B."/>
            <person name="Mayer K.F."/>
            <person name="Olsen O.A."/>
        </authorList>
    </citation>
    <scope>NUCLEOTIDE SEQUENCE [LARGE SCALE GENOMIC DNA]</scope>
    <source>
        <strain evidence="7">cv. AL8/78</strain>
    </source>
</reference>
<evidence type="ECO:0000313" key="6">
    <source>
        <dbReference type="EnsemblPlants" id="AET6Gv20869600.12"/>
    </source>
</evidence>
<dbReference type="EnsemblPlants" id="AET6Gv20869600.12">
    <property type="protein sequence ID" value="AET6Gv20869600.12"/>
    <property type="gene ID" value="AET6Gv20869600"/>
</dbReference>
<feature type="domain" description="DNA helicase Pif1-like DEAD-box helicase" evidence="3">
    <location>
        <begin position="266"/>
        <end position="474"/>
    </location>
</feature>
<proteinExistence type="inferred from homology"/>
<dbReference type="Pfam" id="PF14214">
    <property type="entry name" value="Helitron_like_N"/>
    <property type="match status" value="1"/>
</dbReference>
<dbReference type="GO" id="GO:0016887">
    <property type="term" value="F:ATP hydrolysis activity"/>
    <property type="evidence" value="ECO:0007669"/>
    <property type="project" value="RHEA"/>
</dbReference>
<sequence>MKTVSVSSKEDASMTETGNDDTEPLQQPEVMIYDIPSSMFPSIKEADATTETTYNDNHSKVALWPDIPSSMCSTIKEVNARIQSFYNDDHDNDEVICEKDKTIKEVDGPRQSIYNDDHGNDEVIFEEDTNEDEYMFFGEDSVSGLWVTMREYYCYKFHTRPNIFNPILHGGRLFQQFAVDTYIKIESSRLDYMWHHQNKIRADLYQGLLDSIQAGEQNGDAVGKRKSFPLPDIDKQHETTDDIPREIIEETSIEVDPEDASLHKNLNNEQRKAYDEILATVDRQRGGIFFVDGPGGTGKTFLYRALLATVRGQGKIAVATATSGVAASIMPGGRTAHSRFKIPLKIDNGAICRFTKQSGTGKLLQAASLIIWDEASMTKRQTVEALDKSMRDITDRPDLPFGGKTIVFGGDFRQVLPVVRKGTRAQIVDASLRRSELWNCMRQLKLVRNMRAQNDSWFAEYLLRIGNGTEETNDDGEILLPTSICVPNKTDDNGLDRLINSIYQTGNASLKDPKYIISRAILSTRNDCVDKINLKMIDRFQGEEMVYHSFDSVEDDPHNYYPPEFLNTLTPNGLPPHMLKLKINCPIILLRNIDPANGLCNGTRLVVRGFQKNTIDAEIVVGQHSGMRVFPTSDTIMPL</sequence>
<organism evidence="6 7">
    <name type="scientific">Aegilops tauschii subsp. strangulata</name>
    <name type="common">Goatgrass</name>
    <dbReference type="NCBI Taxonomy" id="200361"/>
    <lineage>
        <taxon>Eukaryota</taxon>
        <taxon>Viridiplantae</taxon>
        <taxon>Streptophyta</taxon>
        <taxon>Embryophyta</taxon>
        <taxon>Tracheophyta</taxon>
        <taxon>Spermatophyta</taxon>
        <taxon>Magnoliopsida</taxon>
        <taxon>Liliopsida</taxon>
        <taxon>Poales</taxon>
        <taxon>Poaceae</taxon>
        <taxon>BOP clade</taxon>
        <taxon>Pooideae</taxon>
        <taxon>Triticodae</taxon>
        <taxon>Triticeae</taxon>
        <taxon>Triticinae</taxon>
        <taxon>Aegilops</taxon>
    </lineage>
</organism>
<dbReference type="STRING" id="200361.A0A453PU43"/>
<dbReference type="GO" id="GO:0006310">
    <property type="term" value="P:DNA recombination"/>
    <property type="evidence" value="ECO:0007669"/>
    <property type="project" value="UniProtKB-KW"/>
</dbReference>
<dbReference type="Pfam" id="PF05970">
    <property type="entry name" value="PIF1"/>
    <property type="match status" value="1"/>
</dbReference>
<dbReference type="Gramene" id="AET6Gv20869600.12">
    <property type="protein sequence ID" value="AET6Gv20869600.12"/>
    <property type="gene ID" value="AET6Gv20869600"/>
</dbReference>
<dbReference type="PANTHER" id="PTHR10492">
    <property type="match status" value="1"/>
</dbReference>
<evidence type="ECO:0000256" key="2">
    <source>
        <dbReference type="SAM" id="MobiDB-lite"/>
    </source>
</evidence>
<dbReference type="Pfam" id="PF21530">
    <property type="entry name" value="Pif1_2B_dom"/>
    <property type="match status" value="1"/>
</dbReference>
<dbReference type="GO" id="GO:0005524">
    <property type="term" value="F:ATP binding"/>
    <property type="evidence" value="ECO:0007669"/>
    <property type="project" value="UniProtKB-KW"/>
</dbReference>
<dbReference type="InterPro" id="IPR049163">
    <property type="entry name" value="Pif1-like_2B_dom"/>
</dbReference>
<keyword evidence="7" id="KW-1185">Reference proteome</keyword>
<evidence type="ECO:0000256" key="1">
    <source>
        <dbReference type="RuleBase" id="RU363044"/>
    </source>
</evidence>
<dbReference type="Proteomes" id="UP000015105">
    <property type="component" value="Chromosome 6D"/>
</dbReference>
<feature type="domain" description="DNA helicase Pif1-like 2B" evidence="5">
    <location>
        <begin position="564"/>
        <end position="610"/>
    </location>
</feature>
<keyword evidence="1" id="KW-0378">Hydrolase</keyword>
<dbReference type="InterPro" id="IPR027417">
    <property type="entry name" value="P-loop_NTPase"/>
</dbReference>
<evidence type="ECO:0000259" key="5">
    <source>
        <dbReference type="Pfam" id="PF21530"/>
    </source>
</evidence>
<evidence type="ECO:0000259" key="4">
    <source>
        <dbReference type="Pfam" id="PF14214"/>
    </source>
</evidence>
<dbReference type="EC" id="5.6.2.3" evidence="1"/>
<reference evidence="6" key="3">
    <citation type="journal article" date="2017" name="Nature">
        <title>Genome sequence of the progenitor of the wheat D genome Aegilops tauschii.</title>
        <authorList>
            <person name="Luo M.C."/>
            <person name="Gu Y.Q."/>
            <person name="Puiu D."/>
            <person name="Wang H."/>
            <person name="Twardziok S.O."/>
            <person name="Deal K.R."/>
            <person name="Huo N."/>
            <person name="Zhu T."/>
            <person name="Wang L."/>
            <person name="Wang Y."/>
            <person name="McGuire P.E."/>
            <person name="Liu S."/>
            <person name="Long H."/>
            <person name="Ramasamy R.K."/>
            <person name="Rodriguez J.C."/>
            <person name="Van S.L."/>
            <person name="Yuan L."/>
            <person name="Wang Z."/>
            <person name="Xia Z."/>
            <person name="Xiao L."/>
            <person name="Anderson O.D."/>
            <person name="Ouyang S."/>
            <person name="Liang Y."/>
            <person name="Zimin A.V."/>
            <person name="Pertea G."/>
            <person name="Qi P."/>
            <person name="Bennetzen J.L."/>
            <person name="Dai X."/>
            <person name="Dawson M.W."/>
            <person name="Muller H.G."/>
            <person name="Kugler K."/>
            <person name="Rivarola-Duarte L."/>
            <person name="Spannagl M."/>
            <person name="Mayer K.F.X."/>
            <person name="Lu F.H."/>
            <person name="Bevan M.W."/>
            <person name="Leroy P."/>
            <person name="Li P."/>
            <person name="You F.M."/>
            <person name="Sun Q."/>
            <person name="Liu Z."/>
            <person name="Lyons E."/>
            <person name="Wicker T."/>
            <person name="Salzberg S.L."/>
            <person name="Devos K.M."/>
            <person name="Dvorak J."/>
        </authorList>
    </citation>
    <scope>NUCLEOTIDE SEQUENCE [LARGE SCALE GENOMIC DNA]</scope>
    <source>
        <strain evidence="6">cv. AL8/78</strain>
    </source>
</reference>
<keyword evidence="1" id="KW-0347">Helicase</keyword>
<feature type="domain" description="Helitron helicase-like" evidence="4">
    <location>
        <begin position="152"/>
        <end position="227"/>
    </location>
</feature>
<keyword evidence="1" id="KW-0067">ATP-binding</keyword>
<dbReference type="GO" id="GO:0043139">
    <property type="term" value="F:5'-3' DNA helicase activity"/>
    <property type="evidence" value="ECO:0007669"/>
    <property type="project" value="UniProtKB-EC"/>
</dbReference>
<dbReference type="InterPro" id="IPR010285">
    <property type="entry name" value="DNA_helicase_pif1-like_DEAD"/>
</dbReference>